<dbReference type="Proteomes" id="UP000538566">
    <property type="component" value="Unassembled WGS sequence"/>
</dbReference>
<evidence type="ECO:0000313" key="1">
    <source>
        <dbReference type="EMBL" id="MBB4612221.1"/>
    </source>
</evidence>
<gene>
    <name evidence="1" type="ORF">GGR37_000467</name>
</gene>
<reference evidence="1 2" key="1">
    <citation type="submission" date="2020-08" db="EMBL/GenBank/DDBJ databases">
        <title>Genomic Encyclopedia of Type Strains, Phase IV (KMG-IV): sequencing the most valuable type-strain genomes for metagenomic binning, comparative biology and taxonomic classification.</title>
        <authorList>
            <person name="Goeker M."/>
        </authorList>
    </citation>
    <scope>NUCLEOTIDE SEQUENCE [LARGE SCALE GENOMIC DNA]</scope>
    <source>
        <strain evidence="1 2">DSM 17507</strain>
    </source>
</reference>
<evidence type="ECO:0000313" key="2">
    <source>
        <dbReference type="Proteomes" id="UP000538566"/>
    </source>
</evidence>
<dbReference type="EMBL" id="JACHOA010000001">
    <property type="protein sequence ID" value="MBB4612221.1"/>
    <property type="molecule type" value="Genomic_DNA"/>
</dbReference>
<organism evidence="1 2">
    <name type="scientific">Novosphingobium taihuense</name>
    <dbReference type="NCBI Taxonomy" id="260085"/>
    <lineage>
        <taxon>Bacteria</taxon>
        <taxon>Pseudomonadati</taxon>
        <taxon>Pseudomonadota</taxon>
        <taxon>Alphaproteobacteria</taxon>
        <taxon>Sphingomonadales</taxon>
        <taxon>Sphingomonadaceae</taxon>
        <taxon>Novosphingobium</taxon>
    </lineage>
</organism>
<dbReference type="AlphaFoldDB" id="A0A7W7A8B6"/>
<protein>
    <submittedName>
        <fullName evidence="1">Uncharacterized protein</fullName>
    </submittedName>
</protein>
<proteinExistence type="predicted"/>
<name>A0A7W7A8B6_9SPHN</name>
<sequence>MTDLFRNVLMGLGCLGLLWLGSCAMIGAGTAVAVSKSSEKVGKWYEKEELKAHNERDNKAAAYHEHSDYNADYYENYED</sequence>
<keyword evidence="2" id="KW-1185">Reference proteome</keyword>
<dbReference type="PROSITE" id="PS51257">
    <property type="entry name" value="PROKAR_LIPOPROTEIN"/>
    <property type="match status" value="1"/>
</dbReference>
<dbReference type="RefSeq" id="WP_144901958.1">
    <property type="nucleotide sequence ID" value="NZ_JACHOA010000001.1"/>
</dbReference>
<comment type="caution">
    <text evidence="1">The sequence shown here is derived from an EMBL/GenBank/DDBJ whole genome shotgun (WGS) entry which is preliminary data.</text>
</comment>
<accession>A0A7W7A8B6</accession>